<dbReference type="Gene3D" id="3.90.550.10">
    <property type="entry name" value="Spore Coat Polysaccharide Biosynthesis Protein SpsA, Chain A"/>
    <property type="match status" value="1"/>
</dbReference>
<evidence type="ECO:0000256" key="3">
    <source>
        <dbReference type="SAM" id="Phobius"/>
    </source>
</evidence>
<feature type="domain" description="Glycosyltransferase 2-like" evidence="4">
    <location>
        <begin position="41"/>
        <end position="103"/>
    </location>
</feature>
<feature type="transmembrane region" description="Helical" evidence="3">
    <location>
        <begin position="6"/>
        <end position="24"/>
    </location>
</feature>
<dbReference type="Pfam" id="PF00535">
    <property type="entry name" value="Glycos_transf_2"/>
    <property type="match status" value="1"/>
</dbReference>
<protein>
    <recommendedName>
        <fullName evidence="4">Glycosyltransferase 2-like domain-containing protein</fullName>
    </recommendedName>
</protein>
<dbReference type="EMBL" id="UINC01067203">
    <property type="protein sequence ID" value="SVB98642.1"/>
    <property type="molecule type" value="Genomic_DNA"/>
</dbReference>
<evidence type="ECO:0000313" key="5">
    <source>
        <dbReference type="EMBL" id="SVB98642.1"/>
    </source>
</evidence>
<keyword evidence="1" id="KW-0328">Glycosyltransferase</keyword>
<name>A0A382IHA2_9ZZZZ</name>
<keyword evidence="3" id="KW-0812">Transmembrane</keyword>
<evidence type="ECO:0000259" key="4">
    <source>
        <dbReference type="Pfam" id="PF00535"/>
    </source>
</evidence>
<proteinExistence type="predicted"/>
<evidence type="ECO:0000256" key="1">
    <source>
        <dbReference type="ARBA" id="ARBA00022676"/>
    </source>
</evidence>
<keyword evidence="2" id="KW-0808">Transferase</keyword>
<keyword evidence="3" id="KW-1133">Transmembrane helix</keyword>
<gene>
    <name evidence="5" type="ORF">METZ01_LOCUS251496</name>
</gene>
<dbReference type="InterPro" id="IPR029044">
    <property type="entry name" value="Nucleotide-diphossugar_trans"/>
</dbReference>
<feature type="non-terminal residue" evidence="5">
    <location>
        <position position="115"/>
    </location>
</feature>
<evidence type="ECO:0000256" key="2">
    <source>
        <dbReference type="ARBA" id="ARBA00022679"/>
    </source>
</evidence>
<dbReference type="SUPFAM" id="SSF53448">
    <property type="entry name" value="Nucleotide-diphospho-sugar transferases"/>
    <property type="match status" value="1"/>
</dbReference>
<dbReference type="GO" id="GO:0016757">
    <property type="term" value="F:glycosyltransferase activity"/>
    <property type="evidence" value="ECO:0007669"/>
    <property type="project" value="UniProtKB-KW"/>
</dbReference>
<reference evidence="5" key="1">
    <citation type="submission" date="2018-05" db="EMBL/GenBank/DDBJ databases">
        <authorList>
            <person name="Lanie J.A."/>
            <person name="Ng W.-L."/>
            <person name="Kazmierczak K.M."/>
            <person name="Andrzejewski T.M."/>
            <person name="Davidsen T.M."/>
            <person name="Wayne K.J."/>
            <person name="Tettelin H."/>
            <person name="Glass J.I."/>
            <person name="Rusch D."/>
            <person name="Podicherti R."/>
            <person name="Tsui H.-C.T."/>
            <person name="Winkler M.E."/>
        </authorList>
    </citation>
    <scope>NUCLEOTIDE SEQUENCE</scope>
</reference>
<keyword evidence="3" id="KW-0472">Membrane</keyword>
<dbReference type="PANTHER" id="PTHR43630:SF1">
    <property type="entry name" value="POLY-BETA-1,6-N-ACETYL-D-GLUCOSAMINE SYNTHASE"/>
    <property type="match status" value="1"/>
</dbReference>
<dbReference type="PANTHER" id="PTHR43630">
    <property type="entry name" value="POLY-BETA-1,6-N-ACETYL-D-GLUCOSAMINE SYNTHASE"/>
    <property type="match status" value="1"/>
</dbReference>
<accession>A0A382IHA2</accession>
<dbReference type="InterPro" id="IPR001173">
    <property type="entry name" value="Glyco_trans_2-like"/>
</dbReference>
<organism evidence="5">
    <name type="scientific">marine metagenome</name>
    <dbReference type="NCBI Taxonomy" id="408172"/>
    <lineage>
        <taxon>unclassified sequences</taxon>
        <taxon>metagenomes</taxon>
        <taxon>ecological metagenomes</taxon>
    </lineage>
</organism>
<sequence>MSFLLMLSTGVYLAFILFIIAGLFRHNEQSIISTDQTPTVSVVIAARNEEKNLPDLIQDLVNQEYPLEQLEIIIVDDRSTDSTAKILIEAAENFAVIKYIRVEKLSTEMTPKKHA</sequence>
<dbReference type="AlphaFoldDB" id="A0A382IHA2"/>